<organism evidence="2 3">
    <name type="scientific">Corynespora cassiicola Philippines</name>
    <dbReference type="NCBI Taxonomy" id="1448308"/>
    <lineage>
        <taxon>Eukaryota</taxon>
        <taxon>Fungi</taxon>
        <taxon>Dikarya</taxon>
        <taxon>Ascomycota</taxon>
        <taxon>Pezizomycotina</taxon>
        <taxon>Dothideomycetes</taxon>
        <taxon>Pleosporomycetidae</taxon>
        <taxon>Pleosporales</taxon>
        <taxon>Corynesporascaceae</taxon>
        <taxon>Corynespora</taxon>
    </lineage>
</organism>
<accession>A0A2T2NLP9</accession>
<sequence length="103" mass="11679">MGNRRRAVSHSAQIPLGMCIVFETSFFFISYLMDRNCQCLDVRLRNLVLFFSFLAVILLYIVAVKSGRGKWEVGGKGSDPLGKKDALLAYQPWPCSPKTYLRT</sequence>
<dbReference type="AlphaFoldDB" id="A0A2T2NLP9"/>
<keyword evidence="1" id="KW-0472">Membrane</keyword>
<keyword evidence="3" id="KW-1185">Reference proteome</keyword>
<evidence type="ECO:0000313" key="3">
    <source>
        <dbReference type="Proteomes" id="UP000240883"/>
    </source>
</evidence>
<keyword evidence="1" id="KW-1133">Transmembrane helix</keyword>
<name>A0A2T2NLP9_CORCC</name>
<evidence type="ECO:0000256" key="1">
    <source>
        <dbReference type="SAM" id="Phobius"/>
    </source>
</evidence>
<evidence type="ECO:0000313" key="2">
    <source>
        <dbReference type="EMBL" id="PSN66357.1"/>
    </source>
</evidence>
<reference evidence="2 3" key="1">
    <citation type="journal article" date="2018" name="Front. Microbiol.">
        <title>Genome-Wide Analysis of Corynespora cassiicola Leaf Fall Disease Putative Effectors.</title>
        <authorList>
            <person name="Lopez D."/>
            <person name="Ribeiro S."/>
            <person name="Label P."/>
            <person name="Fumanal B."/>
            <person name="Venisse J.S."/>
            <person name="Kohler A."/>
            <person name="de Oliveira R.R."/>
            <person name="Labutti K."/>
            <person name="Lipzen A."/>
            <person name="Lail K."/>
            <person name="Bauer D."/>
            <person name="Ohm R.A."/>
            <person name="Barry K.W."/>
            <person name="Spatafora J."/>
            <person name="Grigoriev I.V."/>
            <person name="Martin F.M."/>
            <person name="Pujade-Renaud V."/>
        </authorList>
    </citation>
    <scope>NUCLEOTIDE SEQUENCE [LARGE SCALE GENOMIC DNA]</scope>
    <source>
        <strain evidence="2 3">Philippines</strain>
    </source>
</reference>
<protein>
    <submittedName>
        <fullName evidence="2">Uncharacterized protein</fullName>
    </submittedName>
</protein>
<dbReference type="EMBL" id="KZ678136">
    <property type="protein sequence ID" value="PSN66357.1"/>
    <property type="molecule type" value="Genomic_DNA"/>
</dbReference>
<feature type="transmembrane region" description="Helical" evidence="1">
    <location>
        <begin position="44"/>
        <end position="63"/>
    </location>
</feature>
<proteinExistence type="predicted"/>
<keyword evidence="1" id="KW-0812">Transmembrane</keyword>
<feature type="transmembrane region" description="Helical" evidence="1">
    <location>
        <begin position="12"/>
        <end position="32"/>
    </location>
</feature>
<gene>
    <name evidence="2" type="ORF">BS50DRAFT_413149</name>
</gene>
<dbReference type="Proteomes" id="UP000240883">
    <property type="component" value="Unassembled WGS sequence"/>
</dbReference>